<dbReference type="Gene3D" id="3.40.50.880">
    <property type="match status" value="1"/>
</dbReference>
<gene>
    <name evidence="1" type="ORF">AKG39_15080</name>
</gene>
<dbReference type="STRING" id="52689.AKG39_15080"/>
<comment type="caution">
    <text evidence="1">The sequence shown here is derived from an EMBL/GenBank/DDBJ whole genome shotgun (WGS) entry which is preliminary data.</text>
</comment>
<keyword evidence="2" id="KW-1185">Reference proteome</keyword>
<name>A0A0L6TXB2_9FIRM</name>
<dbReference type="EMBL" id="LGYO01000041">
    <property type="protein sequence ID" value="KNZ40891.1"/>
    <property type="molecule type" value="Genomic_DNA"/>
</dbReference>
<proteinExistence type="predicted"/>
<accession>A0A0L6TXB2</accession>
<evidence type="ECO:0000313" key="2">
    <source>
        <dbReference type="Proteomes" id="UP000036873"/>
    </source>
</evidence>
<organism evidence="1 2">
    <name type="scientific">Acetobacterium bakii</name>
    <dbReference type="NCBI Taxonomy" id="52689"/>
    <lineage>
        <taxon>Bacteria</taxon>
        <taxon>Bacillati</taxon>
        <taxon>Bacillota</taxon>
        <taxon>Clostridia</taxon>
        <taxon>Eubacteriales</taxon>
        <taxon>Eubacteriaceae</taxon>
        <taxon>Acetobacterium</taxon>
    </lineage>
</organism>
<evidence type="ECO:0008006" key="3">
    <source>
        <dbReference type="Google" id="ProtNLM"/>
    </source>
</evidence>
<dbReference type="InterPro" id="IPR029062">
    <property type="entry name" value="Class_I_gatase-like"/>
</dbReference>
<reference evidence="2" key="1">
    <citation type="submission" date="2015-07" db="EMBL/GenBank/DDBJ databases">
        <title>Draft genome sequence of Acetobacterium bakii DSM 8293, a potential psychrophilic chemical producer through syngas fermentation.</title>
        <authorList>
            <person name="Song Y."/>
            <person name="Hwang S."/>
            <person name="Cho B.-K."/>
        </authorList>
    </citation>
    <scope>NUCLEOTIDE SEQUENCE [LARGE SCALE GENOMIC DNA]</scope>
    <source>
        <strain evidence="2">DSM 8239</strain>
    </source>
</reference>
<dbReference type="RefSeq" id="WP_050741237.1">
    <property type="nucleotide sequence ID" value="NZ_LGYO01000041.1"/>
</dbReference>
<sequence>MLEIKNDPAVTDGNLITATGIAPLEFTVEVLKALGVFSPEILEAWYQLYKTHKLEYFYALMRSTE</sequence>
<dbReference type="AlphaFoldDB" id="A0A0L6TXB2"/>
<protein>
    <recommendedName>
        <fullName evidence="3">DJ-1/PfpI domain-containing protein</fullName>
    </recommendedName>
</protein>
<dbReference type="Proteomes" id="UP000036873">
    <property type="component" value="Unassembled WGS sequence"/>
</dbReference>
<evidence type="ECO:0000313" key="1">
    <source>
        <dbReference type="EMBL" id="KNZ40891.1"/>
    </source>
</evidence>